<evidence type="ECO:0000313" key="1">
    <source>
        <dbReference type="EMBL" id="JAD54615.1"/>
    </source>
</evidence>
<accession>A0A0A9B0F4</accession>
<reference evidence="1" key="2">
    <citation type="journal article" date="2015" name="Data Brief">
        <title>Shoot transcriptome of the giant reed, Arundo donax.</title>
        <authorList>
            <person name="Barrero R.A."/>
            <person name="Guerrero F.D."/>
            <person name="Moolhuijzen P."/>
            <person name="Goolsby J.A."/>
            <person name="Tidwell J."/>
            <person name="Bellgard S.E."/>
            <person name="Bellgard M.I."/>
        </authorList>
    </citation>
    <scope>NUCLEOTIDE SEQUENCE</scope>
    <source>
        <tissue evidence="1">Shoot tissue taken approximately 20 cm above the soil surface</tissue>
    </source>
</reference>
<name>A0A0A9B0F4_ARUDO</name>
<protein>
    <submittedName>
        <fullName evidence="1">Uncharacterized protein</fullName>
    </submittedName>
</protein>
<organism evidence="1">
    <name type="scientific">Arundo donax</name>
    <name type="common">Giant reed</name>
    <name type="synonym">Donax arundinaceus</name>
    <dbReference type="NCBI Taxonomy" id="35708"/>
    <lineage>
        <taxon>Eukaryota</taxon>
        <taxon>Viridiplantae</taxon>
        <taxon>Streptophyta</taxon>
        <taxon>Embryophyta</taxon>
        <taxon>Tracheophyta</taxon>
        <taxon>Spermatophyta</taxon>
        <taxon>Magnoliopsida</taxon>
        <taxon>Liliopsida</taxon>
        <taxon>Poales</taxon>
        <taxon>Poaceae</taxon>
        <taxon>PACMAD clade</taxon>
        <taxon>Arundinoideae</taxon>
        <taxon>Arundineae</taxon>
        <taxon>Arundo</taxon>
    </lineage>
</organism>
<dbReference type="EMBL" id="GBRH01243280">
    <property type="protein sequence ID" value="JAD54615.1"/>
    <property type="molecule type" value="Transcribed_RNA"/>
</dbReference>
<sequence length="56" mass="5726">MSDNDDNGCPCSLLTITAPNGRLGNAESPKLGKLKLRERDGWNALGAISGAGVGDV</sequence>
<proteinExistence type="predicted"/>
<dbReference type="AlphaFoldDB" id="A0A0A9B0F4"/>
<reference evidence="1" key="1">
    <citation type="submission" date="2014-09" db="EMBL/GenBank/DDBJ databases">
        <authorList>
            <person name="Magalhaes I.L.F."/>
            <person name="Oliveira U."/>
            <person name="Santos F.R."/>
            <person name="Vidigal T.H.D.A."/>
            <person name="Brescovit A.D."/>
            <person name="Santos A.J."/>
        </authorList>
    </citation>
    <scope>NUCLEOTIDE SEQUENCE</scope>
    <source>
        <tissue evidence="1">Shoot tissue taken approximately 20 cm above the soil surface</tissue>
    </source>
</reference>